<gene>
    <name evidence="3" type="ORF">Taro_001734</name>
</gene>
<evidence type="ECO:0000259" key="2">
    <source>
        <dbReference type="Pfam" id="PF20167"/>
    </source>
</evidence>
<feature type="region of interest" description="Disordered" evidence="1">
    <location>
        <begin position="604"/>
        <end position="739"/>
    </location>
</feature>
<feature type="domain" description="Putative plant transposon protein" evidence="2">
    <location>
        <begin position="58"/>
        <end position="236"/>
    </location>
</feature>
<dbReference type="Proteomes" id="UP000652761">
    <property type="component" value="Unassembled WGS sequence"/>
</dbReference>
<feature type="compositionally biased region" description="Polar residues" evidence="1">
    <location>
        <begin position="1508"/>
        <end position="1520"/>
    </location>
</feature>
<protein>
    <recommendedName>
        <fullName evidence="2">Putative plant transposon protein domain-containing protein</fullName>
    </recommendedName>
</protein>
<keyword evidence="4" id="KW-1185">Reference proteome</keyword>
<comment type="caution">
    <text evidence="3">The sequence shown here is derived from an EMBL/GenBank/DDBJ whole genome shotgun (WGS) entry which is preliminary data.</text>
</comment>
<evidence type="ECO:0000313" key="3">
    <source>
        <dbReference type="EMBL" id="MQL69453.1"/>
    </source>
</evidence>
<feature type="compositionally biased region" description="Low complexity" evidence="1">
    <location>
        <begin position="1526"/>
        <end position="1548"/>
    </location>
</feature>
<name>A0A843TIY5_COLES</name>
<dbReference type="Pfam" id="PF20167">
    <property type="entry name" value="Transposase_32"/>
    <property type="match status" value="1"/>
</dbReference>
<reference evidence="3" key="1">
    <citation type="submission" date="2017-07" db="EMBL/GenBank/DDBJ databases">
        <title>Taro Niue Genome Assembly and Annotation.</title>
        <authorList>
            <person name="Atibalentja N."/>
            <person name="Keating K."/>
            <person name="Fields C.J."/>
        </authorList>
    </citation>
    <scope>NUCLEOTIDE SEQUENCE</scope>
    <source>
        <strain evidence="3">Niue_2</strain>
        <tissue evidence="3">Leaf</tissue>
    </source>
</reference>
<dbReference type="PANTHER" id="PTHR33223:SF8">
    <property type="entry name" value="OS04G0172440 PROTEIN"/>
    <property type="match status" value="1"/>
</dbReference>
<dbReference type="EMBL" id="NMUH01000037">
    <property type="protein sequence ID" value="MQL69453.1"/>
    <property type="molecule type" value="Genomic_DNA"/>
</dbReference>
<evidence type="ECO:0000313" key="4">
    <source>
        <dbReference type="Proteomes" id="UP000652761"/>
    </source>
</evidence>
<accession>A0A843TIY5</accession>
<proteinExistence type="predicted"/>
<evidence type="ECO:0000256" key="1">
    <source>
        <dbReference type="SAM" id="MobiDB-lite"/>
    </source>
</evidence>
<feature type="compositionally biased region" description="Low complexity" evidence="1">
    <location>
        <begin position="1224"/>
        <end position="1245"/>
    </location>
</feature>
<feature type="region of interest" description="Disordered" evidence="1">
    <location>
        <begin position="1489"/>
        <end position="1572"/>
    </location>
</feature>
<feature type="region of interest" description="Disordered" evidence="1">
    <location>
        <begin position="1155"/>
        <end position="1192"/>
    </location>
</feature>
<feature type="compositionally biased region" description="Low complexity" evidence="1">
    <location>
        <begin position="709"/>
        <end position="728"/>
    </location>
</feature>
<feature type="compositionally biased region" description="Polar residues" evidence="1">
    <location>
        <begin position="688"/>
        <end position="701"/>
    </location>
</feature>
<sequence>MAAAIIAGSLGGYSAEFLTPEQQERFTFVKTMLCGNKEADVANLRKSGMSSIVDLINQMQWTEISTFSEVSYPDLVKTFFVCMRTEEDGSLVSSVKGTMIRIDPELLKMLFNVKTSRFSGVHTVDAQVKGLGIIGPGFKLRDGKIDINQLSAFNRLLHFIVCQILVPRSATFSSCTKADSDMMYWAIQNKEINMAAVIMERMKFARDQIWDTKSKLNVSLPYAHLLTKIFKHFGVDLSGAVVEKMGQAIRSRNLKKSDFSVESGVWFKASVAEGEAIIIDTSVVHPKMGSADMTPELPVESILPPAVEAAESSRPSIAEVQSESAVQEERASVQASGFPEESVQTCAERRIEDLLPKDIIPVEDPHPSIVVASILADIIVSIPFISSAPETSSRVADETVASGHIDEQMEDVLVEVEHLAAQGDFVLESAPSQGEQVLDEEDAPIEGELSKEGSVEATPNVDKDEKHGDSSNLDDREGETASSSSSDDDQPPPEHEGKKKGKEVASGVPLLADSPFERQVKQKIFINLKPVIERLNVQGELLCSLQSDVNSIFPSQASANKELAQIRNAMKWFNKEMSSMKGMLSDIIKAVGAQAPPPLVAAASSEAAAASKEVGPTGPADQDAGPSGPSEQGSGPLESESVQIEAEELLAPKPPAPSSPSHTPIPPTPPSAPTAPPAPQTFKKPQSRPISSPTPFQSTIPSPSPLFEAPPASSAGASSSSSGPSLGPTDDLHTTSHFFLHPTPPPSFMTIIPEHVQLNSPFIEKIKDKFEEGILRFPPRDHSLTLSEWFRMYHQELWAPYIQSEIKMIRHFMLFNNYRYIHRLPEVQLCQFRKAISALSPVISHTSYIQVDFATLQIPEEIALPQIHFLVMESSVGSIIFEHFARVLGRIKVQKGYLVSFSRFLFREYHQGHVKAKVLSPILSECERLTSSEWSKFYPLSAQQLSELNEAQAREGKPAISPATFLDMNSINLVDDPFKVWEERYKVYVAMHQALRANHNHYPVTMDQFLSCANFGTSRFLKLNMDKDAYADLLYQHLDLHLKRMAPTMGPSYSVNDPQKTTELFSFGLNSVNRRVNVVNRRPLHRQRESGGVRKHPRDPMTERKRTVYSSLLAITVGQASATMVLLRPGRRQEILPPIQYDDNVNEVVGMINTNSQPEESVRSSSQADNEEVGLRVNPTHPQSTQEDSEFSKLMSRYSADDIISMLSKHTIRAAASPSPPAHSPFHASSSMPTPRPLTPSQIPVSPIPISTPIPPTPLPISTPIPPPIHPSYIQTTPPAQSESMSRSEMEGLIRKLLAESLSLSKPHSLQNYCKLPNAYFPLGFKAPKYRKYDGTSDPQYLLAGFTMDSHRWLYDRVLLVHLFQQSLEGEALRWFTSLPALDLVNFDIVSERFISHFSYMATKVPTLPDLVAEKMKANENFVTYANRWGSMASRADIPILESQAITLLVTNTTPVLRSILMLSEFPSFSHLYNRARVIENQIKDSSLPHFFEGKPKARKAPAAPTTEGVTINESVSACSQPLRPPNKSSHPPSNPSSNPHEFPSHPSKPYSAVPPPSGYTRPGPKRSHYPPLPETLDDVFFALMSCDVIQLPPQRENINPRVGTSKYCPYHRAYGHFINNCFTFRD</sequence>
<feature type="region of interest" description="Disordered" evidence="1">
    <location>
        <begin position="445"/>
        <end position="505"/>
    </location>
</feature>
<dbReference type="PANTHER" id="PTHR33223">
    <property type="entry name" value="CCHC-TYPE DOMAIN-CONTAINING PROTEIN"/>
    <property type="match status" value="1"/>
</dbReference>
<feature type="compositionally biased region" description="Low complexity" evidence="1">
    <location>
        <begin position="625"/>
        <end position="641"/>
    </location>
</feature>
<feature type="compositionally biased region" description="Polar residues" evidence="1">
    <location>
        <begin position="1155"/>
        <end position="1168"/>
    </location>
</feature>
<feature type="region of interest" description="Disordered" evidence="1">
    <location>
        <begin position="1214"/>
        <end position="1248"/>
    </location>
</feature>
<feature type="compositionally biased region" description="Basic and acidic residues" evidence="1">
    <location>
        <begin position="461"/>
        <end position="479"/>
    </location>
</feature>
<organism evidence="3 4">
    <name type="scientific">Colocasia esculenta</name>
    <name type="common">Wild taro</name>
    <name type="synonym">Arum esculentum</name>
    <dbReference type="NCBI Taxonomy" id="4460"/>
    <lineage>
        <taxon>Eukaryota</taxon>
        <taxon>Viridiplantae</taxon>
        <taxon>Streptophyta</taxon>
        <taxon>Embryophyta</taxon>
        <taxon>Tracheophyta</taxon>
        <taxon>Spermatophyta</taxon>
        <taxon>Magnoliopsida</taxon>
        <taxon>Liliopsida</taxon>
        <taxon>Araceae</taxon>
        <taxon>Aroideae</taxon>
        <taxon>Colocasieae</taxon>
        <taxon>Colocasia</taxon>
    </lineage>
</organism>
<feature type="compositionally biased region" description="Pro residues" evidence="1">
    <location>
        <begin position="652"/>
        <end position="679"/>
    </location>
</feature>
<dbReference type="InterPro" id="IPR046796">
    <property type="entry name" value="Transposase_32_dom"/>
</dbReference>